<evidence type="ECO:0000256" key="1">
    <source>
        <dbReference type="SAM" id="Phobius"/>
    </source>
</evidence>
<reference evidence="3" key="1">
    <citation type="submission" date="2025-08" db="UniProtKB">
        <authorList>
            <consortium name="RefSeq"/>
        </authorList>
    </citation>
    <scope>IDENTIFICATION</scope>
    <source>
        <tissue evidence="3">Whole larvae</tissue>
    </source>
</reference>
<sequence length="167" mass="18223">MSVCGQTEDASASEEMGAPIREIYEQKAVSKVVRVLTVLAYLLSVSLAAILLSIYYICVWKSPDLPLMIQNTSDTKQLDARRGELKDYIHAVDTKSYSGGSNITVNNLITEPTPTNISEESTTATNTGPNETISDESMLLNSPSTLQTPYNGTLYDIGMFNETDTIT</sequence>
<dbReference type="PANTHER" id="PTHR34929:SF1">
    <property type="entry name" value="INAF MOTIF CONTAINING 2"/>
    <property type="match status" value="1"/>
</dbReference>
<dbReference type="GeneID" id="113519770"/>
<evidence type="ECO:0000313" key="3">
    <source>
        <dbReference type="RefSeq" id="XP_026760767.1"/>
    </source>
</evidence>
<dbReference type="Pfam" id="PF15018">
    <property type="entry name" value="InaF-motif"/>
    <property type="match status" value="1"/>
</dbReference>
<accession>A0A6J1WX69</accession>
<dbReference type="KEGG" id="gmw:113519770"/>
<keyword evidence="1" id="KW-1133">Transmembrane helix</keyword>
<dbReference type="InterPro" id="IPR029162">
    <property type="entry name" value="InaF-motif"/>
</dbReference>
<feature type="transmembrane region" description="Helical" evidence="1">
    <location>
        <begin position="38"/>
        <end position="58"/>
    </location>
</feature>
<keyword evidence="1" id="KW-0812">Transmembrane</keyword>
<dbReference type="RefSeq" id="XP_026760767.1">
    <property type="nucleotide sequence ID" value="XM_026904966.3"/>
</dbReference>
<dbReference type="AlphaFoldDB" id="A0A6J1WX69"/>
<dbReference type="PANTHER" id="PTHR34929">
    <property type="entry name" value="ZGC:153157"/>
    <property type="match status" value="1"/>
</dbReference>
<proteinExistence type="predicted"/>
<evidence type="ECO:0000313" key="2">
    <source>
        <dbReference type="Proteomes" id="UP001652740"/>
    </source>
</evidence>
<dbReference type="InParanoid" id="A0A6J1WX69"/>
<keyword evidence="1" id="KW-0472">Membrane</keyword>
<keyword evidence="2" id="KW-1185">Reference proteome</keyword>
<protein>
    <submittedName>
        <fullName evidence="3">Uncharacterized protein LOC113519770 isoform X2</fullName>
    </submittedName>
</protein>
<gene>
    <name evidence="3" type="primary">LOC113519770</name>
</gene>
<dbReference type="CTD" id="32126"/>
<organism evidence="2 3">
    <name type="scientific">Galleria mellonella</name>
    <name type="common">Greater wax moth</name>
    <dbReference type="NCBI Taxonomy" id="7137"/>
    <lineage>
        <taxon>Eukaryota</taxon>
        <taxon>Metazoa</taxon>
        <taxon>Ecdysozoa</taxon>
        <taxon>Arthropoda</taxon>
        <taxon>Hexapoda</taxon>
        <taxon>Insecta</taxon>
        <taxon>Pterygota</taxon>
        <taxon>Neoptera</taxon>
        <taxon>Endopterygota</taxon>
        <taxon>Lepidoptera</taxon>
        <taxon>Glossata</taxon>
        <taxon>Ditrysia</taxon>
        <taxon>Pyraloidea</taxon>
        <taxon>Pyralidae</taxon>
        <taxon>Galleriinae</taxon>
        <taxon>Galleria</taxon>
    </lineage>
</organism>
<dbReference type="Proteomes" id="UP001652740">
    <property type="component" value="Unplaced"/>
</dbReference>
<name>A0A6J1WX69_GALME</name>